<keyword evidence="4" id="KW-0904">Protein phosphatase</keyword>
<evidence type="ECO:0000256" key="4">
    <source>
        <dbReference type="ARBA" id="ARBA00022912"/>
    </source>
</evidence>
<proteinExistence type="inferred from homology"/>
<gene>
    <name evidence="6" type="ORF">PU630_13040</name>
</gene>
<accession>A0ABY8BZX5</accession>
<keyword evidence="7" id="KW-1185">Reference proteome</keyword>
<dbReference type="PANTHER" id="PTHR11717:SF7">
    <property type="entry name" value="LOW MOLECULAR WEIGHT PHOSPHOTYROSINE PROTEIN PHOSPHATASE"/>
    <property type="match status" value="1"/>
</dbReference>
<evidence type="ECO:0000313" key="7">
    <source>
        <dbReference type="Proteomes" id="UP001214553"/>
    </source>
</evidence>
<name>A0ABY8BZX5_9MICO</name>
<dbReference type="SUPFAM" id="SSF52788">
    <property type="entry name" value="Phosphotyrosine protein phosphatases I"/>
    <property type="match status" value="1"/>
</dbReference>
<feature type="domain" description="Phosphotyrosine protein phosphatase I" evidence="5">
    <location>
        <begin position="19"/>
        <end position="157"/>
    </location>
</feature>
<dbReference type="EC" id="3.1.3.48" evidence="2"/>
<protein>
    <recommendedName>
        <fullName evidence="2">protein-tyrosine-phosphatase</fullName>
        <ecNumber evidence="2">3.1.3.48</ecNumber>
    </recommendedName>
</protein>
<organism evidence="6 7">
    <name type="scientific">Microbacterium horticulturae</name>
    <dbReference type="NCBI Taxonomy" id="3028316"/>
    <lineage>
        <taxon>Bacteria</taxon>
        <taxon>Bacillati</taxon>
        <taxon>Actinomycetota</taxon>
        <taxon>Actinomycetes</taxon>
        <taxon>Micrococcales</taxon>
        <taxon>Microbacteriaceae</taxon>
        <taxon>Microbacterium</taxon>
    </lineage>
</organism>
<dbReference type="EMBL" id="CP119108">
    <property type="protein sequence ID" value="WEG08158.1"/>
    <property type="molecule type" value="Genomic_DNA"/>
</dbReference>
<dbReference type="InterPro" id="IPR023485">
    <property type="entry name" value="Ptyr_pPase"/>
</dbReference>
<dbReference type="Proteomes" id="UP001214553">
    <property type="component" value="Chromosome"/>
</dbReference>
<evidence type="ECO:0000256" key="3">
    <source>
        <dbReference type="ARBA" id="ARBA00022801"/>
    </source>
</evidence>
<evidence type="ECO:0000256" key="2">
    <source>
        <dbReference type="ARBA" id="ARBA00013064"/>
    </source>
</evidence>
<dbReference type="InterPro" id="IPR017867">
    <property type="entry name" value="Tyr_phospatase_low_mol_wt"/>
</dbReference>
<dbReference type="Pfam" id="PF01451">
    <property type="entry name" value="LMWPc"/>
    <property type="match status" value="1"/>
</dbReference>
<keyword evidence="3" id="KW-0378">Hydrolase</keyword>
<evidence type="ECO:0000259" key="5">
    <source>
        <dbReference type="SMART" id="SM00226"/>
    </source>
</evidence>
<dbReference type="Gene3D" id="3.40.50.2300">
    <property type="match status" value="1"/>
</dbReference>
<dbReference type="InterPro" id="IPR036196">
    <property type="entry name" value="Ptyr_pPase_sf"/>
</dbReference>
<dbReference type="InterPro" id="IPR050438">
    <property type="entry name" value="LMW_PTPase"/>
</dbReference>
<evidence type="ECO:0000256" key="1">
    <source>
        <dbReference type="ARBA" id="ARBA00011063"/>
    </source>
</evidence>
<comment type="similarity">
    <text evidence="1">Belongs to the low molecular weight phosphotyrosine protein phosphatase family.</text>
</comment>
<dbReference type="PRINTS" id="PR00719">
    <property type="entry name" value="LMWPTPASE"/>
</dbReference>
<dbReference type="PANTHER" id="PTHR11717">
    <property type="entry name" value="LOW MOLECULAR WEIGHT PROTEIN TYROSINE PHOSPHATASE"/>
    <property type="match status" value="1"/>
</dbReference>
<sequence>MRCFVRRGLSRSARRCVLIEILTVCTGNICRSPLAAVVLQTRLADLDARVTSAGTRGLDDAAMTAEAQTLAVALGVPPEVAAAHRSRYLLELHLLTPDLILTMTREHRRMVAELAPARLRTSFTVREFARLAAGVSDDDLRSAADEAGADAAARMRAAAALVSTRRGIAPAPADPTDDDVIDPYGRPWKVYQESAAQLAPALAEVIRVARLAAGPSPALGR</sequence>
<dbReference type="SMART" id="SM00226">
    <property type="entry name" value="LMWPc"/>
    <property type="match status" value="1"/>
</dbReference>
<reference evidence="6 7" key="1">
    <citation type="submission" date="2023-03" db="EMBL/GenBank/DDBJ databases">
        <title>Genome sequence of Microbacterium sp. KACC 23027.</title>
        <authorList>
            <person name="Kim S."/>
            <person name="Heo J."/>
            <person name="Kwon S.-W."/>
        </authorList>
    </citation>
    <scope>NUCLEOTIDE SEQUENCE [LARGE SCALE GENOMIC DNA]</scope>
    <source>
        <strain evidence="6 7">KACC 23027</strain>
    </source>
</reference>
<evidence type="ECO:0000313" key="6">
    <source>
        <dbReference type="EMBL" id="WEG08158.1"/>
    </source>
</evidence>
<dbReference type="RefSeq" id="WP_275277495.1">
    <property type="nucleotide sequence ID" value="NZ_CP119108.1"/>
</dbReference>